<dbReference type="RefSeq" id="WP_149757073.1">
    <property type="nucleotide sequence ID" value="NZ_FOMS01000011.1"/>
</dbReference>
<keyword evidence="1" id="KW-0812">Transmembrane</keyword>
<gene>
    <name evidence="2" type="ORF">SAMN04515678_11134</name>
</gene>
<protein>
    <submittedName>
        <fullName evidence="2">Uncharacterized protein</fullName>
    </submittedName>
</protein>
<reference evidence="2 3" key="1">
    <citation type="submission" date="2016-10" db="EMBL/GenBank/DDBJ databases">
        <authorList>
            <person name="Varghese N."/>
            <person name="Submissions S."/>
        </authorList>
    </citation>
    <scope>NUCLEOTIDE SEQUENCE [LARGE SCALE GENOMIC DNA]</scope>
    <source>
        <strain evidence="3">YIM D21,KCTC 23444,ACCC 10710</strain>
    </source>
</reference>
<evidence type="ECO:0000256" key="1">
    <source>
        <dbReference type="SAM" id="Phobius"/>
    </source>
</evidence>
<name>A0A1I2BGI9_9RHOB</name>
<evidence type="ECO:0000313" key="2">
    <source>
        <dbReference type="EMBL" id="SFE55057.1"/>
    </source>
</evidence>
<keyword evidence="1" id="KW-1133">Transmembrane helix</keyword>
<keyword evidence="1" id="KW-0472">Membrane</keyword>
<dbReference type="AlphaFoldDB" id="A0A1I2BGI9"/>
<proteinExistence type="predicted"/>
<accession>A0A1I2BGI9</accession>
<dbReference type="EMBL" id="FOMS01000011">
    <property type="protein sequence ID" value="SFE55057.1"/>
    <property type="molecule type" value="Genomic_DNA"/>
</dbReference>
<feature type="transmembrane region" description="Helical" evidence="1">
    <location>
        <begin position="32"/>
        <end position="52"/>
    </location>
</feature>
<evidence type="ECO:0000313" key="3">
    <source>
        <dbReference type="Proteomes" id="UP000325289"/>
    </source>
</evidence>
<organism evidence="2 3">
    <name type="scientific">Roseivivax sediminis</name>
    <dbReference type="NCBI Taxonomy" id="936889"/>
    <lineage>
        <taxon>Bacteria</taxon>
        <taxon>Pseudomonadati</taxon>
        <taxon>Pseudomonadota</taxon>
        <taxon>Alphaproteobacteria</taxon>
        <taxon>Rhodobacterales</taxon>
        <taxon>Roseobacteraceae</taxon>
        <taxon>Roseivivax</taxon>
    </lineage>
</organism>
<keyword evidence="3" id="KW-1185">Reference proteome</keyword>
<sequence>MIAASLIVGSIAGACAALCGVLLTGMSVTAAFGLYLATPLALSLVVIVAQMIRAAISALPGSAETA</sequence>
<dbReference type="Proteomes" id="UP000325289">
    <property type="component" value="Unassembled WGS sequence"/>
</dbReference>